<evidence type="ECO:0000256" key="2">
    <source>
        <dbReference type="ARBA" id="ARBA00010312"/>
    </source>
</evidence>
<dbReference type="Gene3D" id="3.40.50.740">
    <property type="match status" value="1"/>
</dbReference>
<dbReference type="Pfam" id="PF00384">
    <property type="entry name" value="Molybdopterin"/>
    <property type="match status" value="1"/>
</dbReference>
<dbReference type="InterPro" id="IPR006655">
    <property type="entry name" value="Mopterin_OxRdtase_prok_CS"/>
</dbReference>
<dbReference type="GO" id="GO:0009061">
    <property type="term" value="P:anaerobic respiration"/>
    <property type="evidence" value="ECO:0007669"/>
    <property type="project" value="TreeGrafter"/>
</dbReference>
<dbReference type="Gene3D" id="3.30.2070.10">
    <property type="entry name" value="Formate dehydrogenase/DMSO reductase"/>
    <property type="match status" value="1"/>
</dbReference>
<evidence type="ECO:0000256" key="7">
    <source>
        <dbReference type="ARBA" id="ARBA00023014"/>
    </source>
</evidence>
<reference evidence="9" key="1">
    <citation type="journal article" date="2015" name="Nature">
        <title>Complex archaea that bridge the gap between prokaryotes and eukaryotes.</title>
        <authorList>
            <person name="Spang A."/>
            <person name="Saw J.H."/>
            <person name="Jorgensen S.L."/>
            <person name="Zaremba-Niedzwiedzka K."/>
            <person name="Martijn J."/>
            <person name="Lind A.E."/>
            <person name="van Eijk R."/>
            <person name="Schleper C."/>
            <person name="Guy L."/>
            <person name="Ettema T.J."/>
        </authorList>
    </citation>
    <scope>NUCLEOTIDE SEQUENCE</scope>
</reference>
<accession>A0A0F9M2S1</accession>
<dbReference type="InterPro" id="IPR006963">
    <property type="entry name" value="Mopterin_OxRdtase_4Fe-4S_dom"/>
</dbReference>
<dbReference type="SUPFAM" id="SSF50692">
    <property type="entry name" value="ADC-like"/>
    <property type="match status" value="1"/>
</dbReference>
<dbReference type="PROSITE" id="PS00490">
    <property type="entry name" value="MOLYBDOPTERIN_PROK_2"/>
    <property type="match status" value="1"/>
</dbReference>
<dbReference type="SMART" id="SM00926">
    <property type="entry name" value="Molybdop_Fe4S4"/>
    <property type="match status" value="1"/>
</dbReference>
<dbReference type="GO" id="GO:0009055">
    <property type="term" value="F:electron transfer activity"/>
    <property type="evidence" value="ECO:0007669"/>
    <property type="project" value="TreeGrafter"/>
</dbReference>
<evidence type="ECO:0000259" key="8">
    <source>
        <dbReference type="PROSITE" id="PS51669"/>
    </source>
</evidence>
<dbReference type="InterPro" id="IPR006656">
    <property type="entry name" value="Mopterin_OxRdtase"/>
</dbReference>
<keyword evidence="4" id="KW-0479">Metal-binding</keyword>
<dbReference type="Pfam" id="PF01568">
    <property type="entry name" value="Molydop_binding"/>
    <property type="match status" value="1"/>
</dbReference>
<sequence length="745" mass="83771">MQNQKNNVNEEEIRIIRTTSTFDCGGRCPLKLHIKEGKIIRVEGDDYENKDEQLRTCLRCRAFRKYVHHPNRLKYPLKRDGLKGSGKFKRISWDEALTEIAEKLKIVKEKHGNESIFLVYGGGYQGSLHDGAFAMMRLLVRFGGFSTNYGNVSSEGAVYATQTQYRSPFVGHSRKDLLNSKLIIMWGWDPARMISGTDTIYNLIKAKESGVKIVVIDPRYTDSAVILADQWIPIIPGTDTAMMCAMAYTIIKEKLHDGEFLEKYTIGFDKFKEYIMGIEDGIPKTPMWAEKITSVPSEVIENLAREYATTKPAALMDCQGPARSAIGELYNRCAMTLCAMTGNVGRHGGSAGGGLMGIPIGHMFFAARIPPPFKNPVEANLKSVRGSLNIQDRLVKRCHTNKIFDAILKGKEGGYPFDAKFAWFGNNNFLNQLGNTNKSVEALKKLDYMVCAELFLTPTARYADIILPVTSSAEKTDITRPWPSGPYFTFVNKAIEPIGECKSDLTIAEDLAEKLGIADFVIYNEEDTLKKFIEMTGDTKNEIKDFQRYKREGIHRVKLEEPYVAFKKEIEDLENNPFGTPSGKIEIFSQRIADINDPNNPPIPKYLSRWEDRNDPLTEKYPLQLLSPHPKNRVHSELFLVEWLKEVEPHIAWINSIDAEPRGIKNGDELIVFNDRGKLTIKAWLTERIIPGVISISEGAWYDPDENGIDQGGCVNVLTKDAYSPGGASALKTCLVQMEKFEGGG</sequence>
<evidence type="ECO:0000256" key="1">
    <source>
        <dbReference type="ARBA" id="ARBA00001942"/>
    </source>
</evidence>
<dbReference type="GO" id="GO:0051536">
    <property type="term" value="F:iron-sulfur cluster binding"/>
    <property type="evidence" value="ECO:0007669"/>
    <property type="project" value="UniProtKB-KW"/>
</dbReference>
<dbReference type="InterPro" id="IPR009010">
    <property type="entry name" value="Asp_de-COase-like_dom_sf"/>
</dbReference>
<dbReference type="PROSITE" id="PS51669">
    <property type="entry name" value="4FE4S_MOW_BIS_MGD"/>
    <property type="match status" value="1"/>
</dbReference>
<keyword evidence="6" id="KW-0408">Iron</keyword>
<proteinExistence type="inferred from homology"/>
<dbReference type="Gene3D" id="2.40.40.20">
    <property type="match status" value="1"/>
</dbReference>
<dbReference type="GO" id="GO:0043546">
    <property type="term" value="F:molybdopterin cofactor binding"/>
    <property type="evidence" value="ECO:0007669"/>
    <property type="project" value="InterPro"/>
</dbReference>
<gene>
    <name evidence="9" type="ORF">LCGC14_1142160</name>
</gene>
<comment type="cofactor">
    <cofactor evidence="1">
        <name>Mo-bis(molybdopterin guanine dinucleotide)</name>
        <dbReference type="ChEBI" id="CHEBI:60539"/>
    </cofactor>
</comment>
<evidence type="ECO:0000256" key="6">
    <source>
        <dbReference type="ARBA" id="ARBA00023004"/>
    </source>
</evidence>
<dbReference type="EMBL" id="LAZR01005431">
    <property type="protein sequence ID" value="KKN00004.1"/>
    <property type="molecule type" value="Genomic_DNA"/>
</dbReference>
<dbReference type="Pfam" id="PF04879">
    <property type="entry name" value="Molybdop_Fe4S4"/>
    <property type="match status" value="1"/>
</dbReference>
<comment type="similarity">
    <text evidence="2">Belongs to the prokaryotic molybdopterin-containing oxidoreductase family.</text>
</comment>
<evidence type="ECO:0000256" key="5">
    <source>
        <dbReference type="ARBA" id="ARBA00023002"/>
    </source>
</evidence>
<dbReference type="InterPro" id="IPR006657">
    <property type="entry name" value="MoPterin_dinucl-bd_dom"/>
</dbReference>
<dbReference type="GO" id="GO:0030151">
    <property type="term" value="F:molybdenum ion binding"/>
    <property type="evidence" value="ECO:0007669"/>
    <property type="project" value="TreeGrafter"/>
</dbReference>
<comment type="caution">
    <text evidence="9">The sequence shown here is derived from an EMBL/GenBank/DDBJ whole genome shotgun (WGS) entry which is preliminary data.</text>
</comment>
<feature type="domain" description="4Fe-4S Mo/W bis-MGD-type" evidence="8">
    <location>
        <begin position="13"/>
        <end position="71"/>
    </location>
</feature>
<keyword evidence="7" id="KW-0411">Iron-sulfur</keyword>
<evidence type="ECO:0000313" key="9">
    <source>
        <dbReference type="EMBL" id="KKN00004.1"/>
    </source>
</evidence>
<evidence type="ECO:0000256" key="4">
    <source>
        <dbReference type="ARBA" id="ARBA00022723"/>
    </source>
</evidence>
<dbReference type="InterPro" id="IPR050612">
    <property type="entry name" value="Prok_Mopterin_Oxidored"/>
</dbReference>
<dbReference type="PANTHER" id="PTHR43742">
    <property type="entry name" value="TRIMETHYLAMINE-N-OXIDE REDUCTASE"/>
    <property type="match status" value="1"/>
</dbReference>
<name>A0A0F9M2S1_9ZZZZ</name>
<dbReference type="GO" id="GO:0030288">
    <property type="term" value="C:outer membrane-bounded periplasmic space"/>
    <property type="evidence" value="ECO:0007669"/>
    <property type="project" value="TreeGrafter"/>
</dbReference>
<keyword evidence="3" id="KW-0500">Molybdenum</keyword>
<dbReference type="AlphaFoldDB" id="A0A0F9M2S1"/>
<dbReference type="PANTHER" id="PTHR43742:SF3">
    <property type="entry name" value="DIMETHYL SULFOXIDE REDUCTASE DMSA"/>
    <property type="match status" value="1"/>
</dbReference>
<protein>
    <recommendedName>
        <fullName evidence="8">4Fe-4S Mo/W bis-MGD-type domain-containing protein</fullName>
    </recommendedName>
</protein>
<dbReference type="GO" id="GO:0016491">
    <property type="term" value="F:oxidoreductase activity"/>
    <property type="evidence" value="ECO:0007669"/>
    <property type="project" value="UniProtKB-KW"/>
</dbReference>
<dbReference type="PROSITE" id="PS00932">
    <property type="entry name" value="MOLYBDOPTERIN_PROK_3"/>
    <property type="match status" value="1"/>
</dbReference>
<organism evidence="9">
    <name type="scientific">marine sediment metagenome</name>
    <dbReference type="NCBI Taxonomy" id="412755"/>
    <lineage>
        <taxon>unclassified sequences</taxon>
        <taxon>metagenomes</taxon>
        <taxon>ecological metagenomes</taxon>
    </lineage>
</organism>
<keyword evidence="5" id="KW-0560">Oxidoreductase</keyword>
<dbReference type="Gene3D" id="3.40.228.10">
    <property type="entry name" value="Dimethylsulfoxide Reductase, domain 2"/>
    <property type="match status" value="1"/>
</dbReference>
<dbReference type="Gene3D" id="3.40.50.12440">
    <property type="match status" value="1"/>
</dbReference>
<evidence type="ECO:0000256" key="3">
    <source>
        <dbReference type="ARBA" id="ARBA00022505"/>
    </source>
</evidence>
<dbReference type="SUPFAM" id="SSF53706">
    <property type="entry name" value="Formate dehydrogenase/DMSO reductase, domains 1-3"/>
    <property type="match status" value="1"/>
</dbReference>